<dbReference type="Gene3D" id="3.30.110.170">
    <property type="entry name" value="Protein of unknown function (DUF541), domain 1"/>
    <property type="match status" value="1"/>
</dbReference>
<dbReference type="InterPro" id="IPR007497">
    <property type="entry name" value="SIMPL/DUF541"/>
</dbReference>
<accession>A0A0X3TW99</accession>
<organism evidence="2 3">
    <name type="scientific">Ruegeria profundi</name>
    <dbReference type="NCBI Taxonomy" id="1685378"/>
    <lineage>
        <taxon>Bacteria</taxon>
        <taxon>Pseudomonadati</taxon>
        <taxon>Pseudomonadota</taxon>
        <taxon>Alphaproteobacteria</taxon>
        <taxon>Rhodobacterales</taxon>
        <taxon>Roseobacteraceae</taxon>
        <taxon>Ruegeria</taxon>
    </lineage>
</organism>
<evidence type="ECO:0000256" key="1">
    <source>
        <dbReference type="SAM" id="SignalP"/>
    </source>
</evidence>
<dbReference type="InterPro" id="IPR052022">
    <property type="entry name" value="26kDa_periplasmic_antigen"/>
</dbReference>
<dbReference type="PANTHER" id="PTHR34387">
    <property type="entry name" value="SLR1258 PROTEIN"/>
    <property type="match status" value="1"/>
</dbReference>
<feature type="signal peptide" evidence="1">
    <location>
        <begin position="1"/>
        <end position="21"/>
    </location>
</feature>
<name>A0A0X3TW99_9RHOB</name>
<dbReference type="Proteomes" id="UP000053690">
    <property type="component" value="Unassembled WGS sequence"/>
</dbReference>
<dbReference type="GO" id="GO:0006974">
    <property type="term" value="P:DNA damage response"/>
    <property type="evidence" value="ECO:0007669"/>
    <property type="project" value="TreeGrafter"/>
</dbReference>
<dbReference type="AlphaFoldDB" id="A0A0X3TW99"/>
<proteinExistence type="predicted"/>
<dbReference type="Gene3D" id="3.30.70.2970">
    <property type="entry name" value="Protein of unknown function (DUF541), domain 2"/>
    <property type="match status" value="1"/>
</dbReference>
<keyword evidence="3" id="KW-1185">Reference proteome</keyword>
<dbReference type="STRING" id="1685378.AVO44_07345"/>
<feature type="chain" id="PRO_5007054468" description="SIMPL domain-containing protein" evidence="1">
    <location>
        <begin position="22"/>
        <end position="231"/>
    </location>
</feature>
<protein>
    <recommendedName>
        <fullName evidence="4">SIMPL domain-containing protein</fullName>
    </recommendedName>
</protein>
<gene>
    <name evidence="2" type="ORF">AVO44_07345</name>
</gene>
<sequence>MKKSAFLAALLAVTVAGMTHAQERRITVDASGIVQAAPDMATITVGVTNEDPQASNAMQATSDAVSLILKRLEDMGLEARDVQTRDLSLSPVWSGRNTSTGDRPEISGFVASNTVQVRVRDLAQLGTIMDGVIEDGANDFRGLTFGVQDPTPLQAEARAKAVAEAMAKAEQLAQAANVSLGPVQQISEQVGGVRPAPMMRAMDVSEAGGVPVASGEISVSVNVSMEFGIAE</sequence>
<evidence type="ECO:0008006" key="4">
    <source>
        <dbReference type="Google" id="ProtNLM"/>
    </source>
</evidence>
<comment type="caution">
    <text evidence="2">The sequence shown here is derived from an EMBL/GenBank/DDBJ whole genome shotgun (WGS) entry which is preliminary data.</text>
</comment>
<dbReference type="Pfam" id="PF04402">
    <property type="entry name" value="SIMPL"/>
    <property type="match status" value="1"/>
</dbReference>
<dbReference type="PANTHER" id="PTHR34387:SF1">
    <property type="entry name" value="PERIPLASMIC IMMUNOGENIC PROTEIN"/>
    <property type="match status" value="1"/>
</dbReference>
<reference evidence="3" key="1">
    <citation type="submission" date="2015-12" db="EMBL/GenBank/DDBJ databases">
        <authorList>
            <person name="Zhang G."/>
            <person name="Stingl U."/>
        </authorList>
    </citation>
    <scope>NUCLEOTIDE SEQUENCE [LARGE SCALE GENOMIC DNA]</scope>
    <source>
        <strain evidence="3">ZGT108</strain>
    </source>
</reference>
<keyword evidence="1" id="KW-0732">Signal</keyword>
<evidence type="ECO:0000313" key="3">
    <source>
        <dbReference type="Proteomes" id="UP000053690"/>
    </source>
</evidence>
<evidence type="ECO:0000313" key="2">
    <source>
        <dbReference type="EMBL" id="KUJ79979.1"/>
    </source>
</evidence>
<dbReference type="RefSeq" id="WP_068334721.1">
    <property type="nucleotide sequence ID" value="NZ_LQBP01000003.1"/>
</dbReference>
<dbReference type="EMBL" id="LQBP01000003">
    <property type="protein sequence ID" value="KUJ79979.1"/>
    <property type="molecule type" value="Genomic_DNA"/>
</dbReference>